<dbReference type="AlphaFoldDB" id="A0A645G1L4"/>
<gene>
    <name evidence="1" type="ORF">SDC9_168097</name>
</gene>
<dbReference type="EMBL" id="VSSQ01068547">
    <property type="protein sequence ID" value="MPN20718.1"/>
    <property type="molecule type" value="Genomic_DNA"/>
</dbReference>
<accession>A0A645G1L4</accession>
<reference evidence="1" key="1">
    <citation type="submission" date="2019-08" db="EMBL/GenBank/DDBJ databases">
        <authorList>
            <person name="Kucharzyk K."/>
            <person name="Murdoch R.W."/>
            <person name="Higgins S."/>
            <person name="Loffler F."/>
        </authorList>
    </citation>
    <scope>NUCLEOTIDE SEQUENCE</scope>
</reference>
<sequence length="193" mass="21493">MGYLGHFLCGDLFRFQKSAGFGGTGAFWDAVQVFIGEQPLRQRRENNGTHLFLLQNIGQAVFDPAVEHGVRRLMDEARGAQLTQHLDGAAGFFGFVVGNAHIERTSAAHNKIQRLHGLFQRSFRVWAVMVENIHILQPHTFEALVQTGDQIFARTPITVRPLPHGVTGFGRNDHLVPVRAKVFLHDHAKGLLG</sequence>
<name>A0A645G1L4_9ZZZZ</name>
<protein>
    <submittedName>
        <fullName evidence="1">Uncharacterized protein</fullName>
    </submittedName>
</protein>
<organism evidence="1">
    <name type="scientific">bioreactor metagenome</name>
    <dbReference type="NCBI Taxonomy" id="1076179"/>
    <lineage>
        <taxon>unclassified sequences</taxon>
        <taxon>metagenomes</taxon>
        <taxon>ecological metagenomes</taxon>
    </lineage>
</organism>
<comment type="caution">
    <text evidence="1">The sequence shown here is derived from an EMBL/GenBank/DDBJ whole genome shotgun (WGS) entry which is preliminary data.</text>
</comment>
<evidence type="ECO:0000313" key="1">
    <source>
        <dbReference type="EMBL" id="MPN20718.1"/>
    </source>
</evidence>
<proteinExistence type="predicted"/>